<organism evidence="2 3">
    <name type="scientific">Trypanosoma brucei equiperdum</name>
    <dbReference type="NCBI Taxonomy" id="630700"/>
    <lineage>
        <taxon>Eukaryota</taxon>
        <taxon>Discoba</taxon>
        <taxon>Euglenozoa</taxon>
        <taxon>Kinetoplastea</taxon>
        <taxon>Metakinetoplastina</taxon>
        <taxon>Trypanosomatida</taxon>
        <taxon>Trypanosomatidae</taxon>
        <taxon>Trypanosoma</taxon>
    </lineage>
</organism>
<comment type="caution">
    <text evidence="2">The sequence shown here is derived from an EMBL/GenBank/DDBJ whole genome shotgun (WGS) entry which is preliminary data.</text>
</comment>
<sequence length="134" mass="14706">MHTLLVTTNIFALCILSVFCSVVLFVLWTSATSRTVNSLPQELLLGLGNVDDILTAITLKDSLRNMNMANIICFALLILLVILLSLVEGVLIRMKSDLEECAKLPPVTLVQHMNNSYRAGLENSGLAYREDAKG</sequence>
<evidence type="ECO:0000313" key="3">
    <source>
        <dbReference type="Proteomes" id="UP000266743"/>
    </source>
</evidence>
<keyword evidence="1" id="KW-1133">Transmembrane helix</keyword>
<name>A0A3L6L4E5_9TRYP</name>
<keyword evidence="1" id="KW-0472">Membrane</keyword>
<protein>
    <submittedName>
        <fullName evidence="2">Uncharacterized protein</fullName>
    </submittedName>
</protein>
<evidence type="ECO:0000313" key="2">
    <source>
        <dbReference type="EMBL" id="RHW70421.1"/>
    </source>
</evidence>
<feature type="transmembrane region" description="Helical" evidence="1">
    <location>
        <begin position="12"/>
        <end position="31"/>
    </location>
</feature>
<gene>
    <name evidence="2" type="ORF">DPX39_090059900</name>
</gene>
<evidence type="ECO:0000256" key="1">
    <source>
        <dbReference type="SAM" id="Phobius"/>
    </source>
</evidence>
<dbReference type="EMBL" id="QSBY01000009">
    <property type="protein sequence ID" value="RHW70421.1"/>
    <property type="molecule type" value="Genomic_DNA"/>
</dbReference>
<dbReference type="Proteomes" id="UP000266743">
    <property type="component" value="Chromosome 9"/>
</dbReference>
<dbReference type="AlphaFoldDB" id="A0A3L6L4E5"/>
<keyword evidence="1" id="KW-0812">Transmembrane</keyword>
<reference evidence="2 3" key="1">
    <citation type="submission" date="2018-09" db="EMBL/GenBank/DDBJ databases">
        <title>whole genome sequence of T. equiperdum IVM-t1 strain.</title>
        <authorList>
            <person name="Suganuma K."/>
        </authorList>
    </citation>
    <scope>NUCLEOTIDE SEQUENCE [LARGE SCALE GENOMIC DNA]</scope>
    <source>
        <strain evidence="2 3">IVM-t1</strain>
    </source>
</reference>
<accession>A0A3L6L4E5</accession>
<proteinExistence type="predicted"/>
<feature type="transmembrane region" description="Helical" evidence="1">
    <location>
        <begin position="68"/>
        <end position="87"/>
    </location>
</feature>